<dbReference type="EMBL" id="MLFK01000002">
    <property type="protein sequence ID" value="OIV43602.1"/>
    <property type="molecule type" value="Genomic_DNA"/>
</dbReference>
<gene>
    <name evidence="1" type="ORF">BKM63_02980</name>
</gene>
<name>A0A1J7CVG4_FLAJO</name>
<dbReference type="RefSeq" id="WP_071635565.1">
    <property type="nucleotide sequence ID" value="NZ_MLFK01000002.1"/>
</dbReference>
<evidence type="ECO:0008006" key="3">
    <source>
        <dbReference type="Google" id="ProtNLM"/>
    </source>
</evidence>
<dbReference type="OrthoDB" id="3611744at2"/>
<evidence type="ECO:0000313" key="1">
    <source>
        <dbReference type="EMBL" id="OIV43602.1"/>
    </source>
</evidence>
<evidence type="ECO:0000313" key="2">
    <source>
        <dbReference type="Proteomes" id="UP000182826"/>
    </source>
</evidence>
<organism evidence="1 2">
    <name type="scientific">Flavobacterium johnsoniae</name>
    <name type="common">Cytophaga johnsonae</name>
    <dbReference type="NCBI Taxonomy" id="986"/>
    <lineage>
        <taxon>Bacteria</taxon>
        <taxon>Pseudomonadati</taxon>
        <taxon>Bacteroidota</taxon>
        <taxon>Flavobacteriia</taxon>
        <taxon>Flavobacteriales</taxon>
        <taxon>Flavobacteriaceae</taxon>
        <taxon>Flavobacterium</taxon>
    </lineage>
</organism>
<sequence length="230" mass="27299">MKKIVITQSNYIPWKGYFDAIALSDEFVIYDDMQFTKRDWRNRNIIKTSNGNKWLTIPVEVKGKYFQKINETKISDKKWNIDHWNSIKANYSKSKNFIDFKDFFEELYLNSTSLYLTEINFRFISSICEILKIESNIKFSSEFKLKEERSERLADICLNLNGTDYYSGPAAKSYMNEQVFIEAGIKVHYFDYSGYPEYQQLHGKFEHYVSVLDLIFCEGKNAVNFFKFSV</sequence>
<comment type="caution">
    <text evidence="1">The sequence shown here is derived from an EMBL/GenBank/DDBJ whole genome shotgun (WGS) entry which is preliminary data.</text>
</comment>
<accession>A0A1J7CVG4</accession>
<keyword evidence="2" id="KW-1185">Reference proteome</keyword>
<dbReference type="Pfam" id="PF08889">
    <property type="entry name" value="WbqC"/>
    <property type="match status" value="1"/>
</dbReference>
<reference evidence="1 2" key="1">
    <citation type="submission" date="2016-10" db="EMBL/GenBank/DDBJ databases">
        <title>Draft Genome Sequence of Rhizobacteria Flavobacterium johnsoniae CI04.</title>
        <authorList>
            <person name="Bravo J.I."/>
            <person name="Lozano G.L."/>
            <person name="Handelsman J."/>
        </authorList>
    </citation>
    <scope>NUCLEOTIDE SEQUENCE [LARGE SCALE GENOMIC DNA]</scope>
    <source>
        <strain evidence="1 2">CI04</strain>
    </source>
</reference>
<dbReference type="AlphaFoldDB" id="A0A1J7CVG4"/>
<proteinExistence type="predicted"/>
<protein>
    <recommendedName>
        <fullName evidence="3">WbqC-like protein family protein</fullName>
    </recommendedName>
</protein>
<dbReference type="InterPro" id="IPR014985">
    <property type="entry name" value="WbqC"/>
</dbReference>
<dbReference type="Proteomes" id="UP000182826">
    <property type="component" value="Unassembled WGS sequence"/>
</dbReference>